<protein>
    <recommendedName>
        <fullName evidence="4">HEAT repeat protein</fullName>
    </recommendedName>
</protein>
<dbReference type="InterPro" id="IPR016024">
    <property type="entry name" value="ARM-type_fold"/>
</dbReference>
<comment type="caution">
    <text evidence="2">The sequence shown here is derived from an EMBL/GenBank/DDBJ whole genome shotgun (WGS) entry which is preliminary data.</text>
</comment>
<keyword evidence="3" id="KW-1185">Reference proteome</keyword>
<name>A0A939F2T2_9ACTN</name>
<organism evidence="2 3">
    <name type="scientific">Streptomyces beijiangensis</name>
    <dbReference type="NCBI Taxonomy" id="163361"/>
    <lineage>
        <taxon>Bacteria</taxon>
        <taxon>Bacillati</taxon>
        <taxon>Actinomycetota</taxon>
        <taxon>Actinomycetes</taxon>
        <taxon>Kitasatosporales</taxon>
        <taxon>Streptomycetaceae</taxon>
        <taxon>Streptomyces</taxon>
    </lineage>
</organism>
<dbReference type="Proteomes" id="UP000664167">
    <property type="component" value="Unassembled WGS sequence"/>
</dbReference>
<sequence length="390" mass="42072">MNTGNSTAVERLADGTQPSEALDTSSAEAWITLDLDVRRLASWAPGLPFWTRTPPTAADTALALCHPDGHVREAALERAADHPELLPLVVVRCTDWVRPVRERARETLRRTPEAWLIAPSTAALILRLTRRNRGGFTRDLLTAALHRAPRGSLAALLDSEDRVVRRLAYRIAVERDLFSAGELARTAATGGDVVVQNLCAEAALQRADAAAYDDVLAHLLPSRLPQVRSAGVTLLRRAGRAPEARPFLADRSGLVRACARWVLKQHGIDPYAGYLAMCADPAAHPNALTGLAECGSRTDAALLWSLVPHALPAVRTSAITGLRILDAADTDRLLPYLDDPSPPVVRAATAALLPSANAIPWAWLHPRLGDGTPRHTRTAAVRLLRARSTG</sequence>
<reference evidence="2" key="1">
    <citation type="submission" date="2021-03" db="EMBL/GenBank/DDBJ databases">
        <title>Streptomyces poriferae sp. nov., a novel marine sponge-derived Actinobacteria species with anti-MRSA activity.</title>
        <authorList>
            <person name="Sandoval-Powers M."/>
            <person name="Kralova S."/>
            <person name="Nguyen G.-S."/>
            <person name="Fawwal D."/>
            <person name="Degnes K."/>
            <person name="Klinkenberg G."/>
            <person name="Sletta H."/>
            <person name="Wentzel A."/>
            <person name="Liles M.R."/>
        </authorList>
    </citation>
    <scope>NUCLEOTIDE SEQUENCE</scope>
    <source>
        <strain evidence="2">DSM 41794</strain>
    </source>
</reference>
<proteinExistence type="predicted"/>
<accession>A0A939F2T2</accession>
<evidence type="ECO:0008006" key="4">
    <source>
        <dbReference type="Google" id="ProtNLM"/>
    </source>
</evidence>
<dbReference type="InterPro" id="IPR011989">
    <property type="entry name" value="ARM-like"/>
</dbReference>
<feature type="region of interest" description="Disordered" evidence="1">
    <location>
        <begin position="1"/>
        <end position="23"/>
    </location>
</feature>
<evidence type="ECO:0000313" key="2">
    <source>
        <dbReference type="EMBL" id="MBO0510698.1"/>
    </source>
</evidence>
<gene>
    <name evidence="2" type="ORF">J0695_02560</name>
</gene>
<evidence type="ECO:0000313" key="3">
    <source>
        <dbReference type="Proteomes" id="UP000664167"/>
    </source>
</evidence>
<evidence type="ECO:0000256" key="1">
    <source>
        <dbReference type="SAM" id="MobiDB-lite"/>
    </source>
</evidence>
<dbReference type="AlphaFoldDB" id="A0A939F2T2"/>
<dbReference type="SUPFAM" id="SSF48371">
    <property type="entry name" value="ARM repeat"/>
    <property type="match status" value="1"/>
</dbReference>
<dbReference type="Gene3D" id="1.25.10.10">
    <property type="entry name" value="Leucine-rich Repeat Variant"/>
    <property type="match status" value="1"/>
</dbReference>
<dbReference type="EMBL" id="JAFLRJ010000018">
    <property type="protein sequence ID" value="MBO0510698.1"/>
    <property type="molecule type" value="Genomic_DNA"/>
</dbReference>